<feature type="signal peptide" evidence="3">
    <location>
        <begin position="1"/>
        <end position="20"/>
    </location>
</feature>
<organism evidence="4">
    <name type="scientific">Bicosoecida sp. CB-2014</name>
    <dbReference type="NCBI Taxonomy" id="1486930"/>
    <lineage>
        <taxon>Eukaryota</taxon>
        <taxon>Sar</taxon>
        <taxon>Stramenopiles</taxon>
        <taxon>Bigyra</taxon>
        <taxon>Opalozoa</taxon>
        <taxon>Bicosoecida</taxon>
    </lineage>
</organism>
<dbReference type="PANTHER" id="PTHR10858:SF23">
    <property type="entry name" value="DEOXYRIBONUCLEASE II"/>
    <property type="match status" value="1"/>
</dbReference>
<reference evidence="4" key="1">
    <citation type="submission" date="2021-01" db="EMBL/GenBank/DDBJ databases">
        <authorList>
            <person name="Corre E."/>
            <person name="Pelletier E."/>
            <person name="Niang G."/>
            <person name="Scheremetjew M."/>
            <person name="Finn R."/>
            <person name="Kale V."/>
            <person name="Holt S."/>
            <person name="Cochrane G."/>
            <person name="Meng A."/>
            <person name="Brown T."/>
            <person name="Cohen L."/>
        </authorList>
    </citation>
    <scope>NUCLEOTIDE SEQUENCE</scope>
    <source>
        <strain evidence="4">Ms1</strain>
    </source>
</reference>
<dbReference type="AlphaFoldDB" id="A0A7S1CAA6"/>
<dbReference type="CDD" id="cd09120">
    <property type="entry name" value="PLDc_DNaseII_1"/>
    <property type="match status" value="1"/>
</dbReference>
<proteinExistence type="inferred from homology"/>
<protein>
    <submittedName>
        <fullName evidence="4">Uncharacterized protein</fullName>
    </submittedName>
</protein>
<dbReference type="Pfam" id="PF03265">
    <property type="entry name" value="DNase_II"/>
    <property type="match status" value="1"/>
</dbReference>
<evidence type="ECO:0000256" key="2">
    <source>
        <dbReference type="ARBA" id="ARBA00022801"/>
    </source>
</evidence>
<gene>
    <name evidence="4" type="ORF">BSP0115_LOCUS7123</name>
</gene>
<keyword evidence="3" id="KW-0732">Signal</keyword>
<dbReference type="InterPro" id="IPR004947">
    <property type="entry name" value="DNase_II"/>
</dbReference>
<sequence length="336" mass="36220">MAIAVVVAVAALAAATPAAAIGCKDESGRSVDWWAAFKFSNSYNYAYADANSGGAWQESSHTLDSSSSGAHAHTLSQVYGDASTFGFYNDEPPNGAKASSTYGHTKGVFGTDSSSGFWLIHSVPRYPDNTASSYPGLPADEVKYGQSFLCVSYDFSTFDAIGYLFQVNRPKFYGSTLSSGASSSLPNLVKAIAGSYDKTAGLVTKDLSSSGGNTFHMFAKTHYWGEDLYNQGVSPKFGDNTYVESWMNGVGPLPTYCKPQYAYNTYDIRSVNITGTQWKETQDHSKWAVLENQQVVCIGDINRQHGQLGRGGGTACFSNSEMWHQMRLAIDSADSC</sequence>
<comment type="similarity">
    <text evidence="1">Belongs to the DNase II family.</text>
</comment>
<name>A0A7S1CAA6_9STRA</name>
<accession>A0A7S1CAA6</accession>
<evidence type="ECO:0000256" key="1">
    <source>
        <dbReference type="ARBA" id="ARBA00007527"/>
    </source>
</evidence>
<evidence type="ECO:0000256" key="3">
    <source>
        <dbReference type="SAM" id="SignalP"/>
    </source>
</evidence>
<evidence type="ECO:0000313" key="4">
    <source>
        <dbReference type="EMBL" id="CAD8913871.1"/>
    </source>
</evidence>
<dbReference type="GO" id="GO:0004531">
    <property type="term" value="F:deoxyribonuclease II activity"/>
    <property type="evidence" value="ECO:0007669"/>
    <property type="project" value="InterPro"/>
</dbReference>
<dbReference type="EMBL" id="HBFS01010351">
    <property type="protein sequence ID" value="CAD8913871.1"/>
    <property type="molecule type" value="Transcribed_RNA"/>
</dbReference>
<dbReference type="PANTHER" id="PTHR10858">
    <property type="entry name" value="DEOXYRIBONUCLEASE II"/>
    <property type="match status" value="1"/>
</dbReference>
<feature type="chain" id="PRO_5030969264" evidence="3">
    <location>
        <begin position="21"/>
        <end position="336"/>
    </location>
</feature>
<keyword evidence="2" id="KW-0378">Hydrolase</keyword>